<dbReference type="Proteomes" id="UP001161409">
    <property type="component" value="Unassembled WGS sequence"/>
</dbReference>
<protein>
    <recommendedName>
        <fullName evidence="3">Cytokinin riboside 5'-monophosphate phosphoribohydrolase</fullName>
        <ecNumber evidence="3">3.2.2.n1</ecNumber>
    </recommendedName>
</protein>
<dbReference type="InterPro" id="IPR005269">
    <property type="entry name" value="LOG"/>
</dbReference>
<evidence type="ECO:0000313" key="5">
    <source>
        <dbReference type="Proteomes" id="UP001161409"/>
    </source>
</evidence>
<organism evidence="4 5">
    <name type="scientific">Sneathiella chinensis</name>
    <dbReference type="NCBI Taxonomy" id="349750"/>
    <lineage>
        <taxon>Bacteria</taxon>
        <taxon>Pseudomonadati</taxon>
        <taxon>Pseudomonadota</taxon>
        <taxon>Alphaproteobacteria</taxon>
        <taxon>Sneathiellales</taxon>
        <taxon>Sneathiellaceae</taxon>
        <taxon>Sneathiella</taxon>
    </lineage>
</organism>
<evidence type="ECO:0000256" key="3">
    <source>
        <dbReference type="RuleBase" id="RU363015"/>
    </source>
</evidence>
<accession>A0ABQ5U5M3</accession>
<name>A0ABQ5U5M3_9PROT</name>
<comment type="catalytic activity">
    <reaction evidence="1">
        <text>AMP + H2O = D-ribose 5-phosphate + adenine</text>
        <dbReference type="Rhea" id="RHEA:20129"/>
        <dbReference type="ChEBI" id="CHEBI:15377"/>
        <dbReference type="ChEBI" id="CHEBI:16708"/>
        <dbReference type="ChEBI" id="CHEBI:78346"/>
        <dbReference type="ChEBI" id="CHEBI:456215"/>
        <dbReference type="EC" id="3.2.2.4"/>
    </reaction>
</comment>
<comment type="similarity">
    <text evidence="2 3">Belongs to the LOG family.</text>
</comment>
<dbReference type="SUPFAM" id="SSF102405">
    <property type="entry name" value="MCP/YpsA-like"/>
    <property type="match status" value="1"/>
</dbReference>
<evidence type="ECO:0000256" key="2">
    <source>
        <dbReference type="ARBA" id="ARBA00006763"/>
    </source>
</evidence>
<dbReference type="EMBL" id="BSNF01000008">
    <property type="protein sequence ID" value="GLQ07066.1"/>
    <property type="molecule type" value="Genomic_DNA"/>
</dbReference>
<dbReference type="EC" id="3.2.2.n1" evidence="3"/>
<reference evidence="4" key="1">
    <citation type="journal article" date="2014" name="Int. J. Syst. Evol. Microbiol.">
        <title>Complete genome of a new Firmicutes species belonging to the dominant human colonic microbiota ('Ruminococcus bicirculans') reveals two chromosomes and a selective capacity to utilize plant glucans.</title>
        <authorList>
            <consortium name="NISC Comparative Sequencing Program"/>
            <person name="Wegmann U."/>
            <person name="Louis P."/>
            <person name="Goesmann A."/>
            <person name="Henrissat B."/>
            <person name="Duncan S.H."/>
            <person name="Flint H.J."/>
        </authorList>
    </citation>
    <scope>NUCLEOTIDE SEQUENCE</scope>
    <source>
        <strain evidence="4">NBRC 103408</strain>
    </source>
</reference>
<keyword evidence="3" id="KW-0378">Hydrolase</keyword>
<keyword evidence="3" id="KW-0203">Cytokinin biosynthesis</keyword>
<keyword evidence="5" id="KW-1185">Reference proteome</keyword>
<dbReference type="PANTHER" id="PTHR31223:SF70">
    <property type="entry name" value="LOG FAMILY PROTEIN YJL055W"/>
    <property type="match status" value="1"/>
</dbReference>
<evidence type="ECO:0000313" key="4">
    <source>
        <dbReference type="EMBL" id="GLQ07066.1"/>
    </source>
</evidence>
<reference evidence="4" key="2">
    <citation type="submission" date="2023-01" db="EMBL/GenBank/DDBJ databases">
        <title>Draft genome sequence of Sneathiella chinensis strain NBRC 103408.</title>
        <authorList>
            <person name="Sun Q."/>
            <person name="Mori K."/>
        </authorList>
    </citation>
    <scope>NUCLEOTIDE SEQUENCE</scope>
    <source>
        <strain evidence="4">NBRC 103408</strain>
    </source>
</reference>
<comment type="caution">
    <text evidence="4">The sequence shown here is derived from an EMBL/GenBank/DDBJ whole genome shotgun (WGS) entry which is preliminary data.</text>
</comment>
<dbReference type="PANTHER" id="PTHR31223">
    <property type="entry name" value="LOG FAMILY PROTEIN YJL055W"/>
    <property type="match status" value="1"/>
</dbReference>
<evidence type="ECO:0000256" key="1">
    <source>
        <dbReference type="ARBA" id="ARBA00000274"/>
    </source>
</evidence>
<dbReference type="NCBIfam" id="TIGR00730">
    <property type="entry name" value="Rossman fold protein, TIGR00730 family"/>
    <property type="match status" value="1"/>
</dbReference>
<dbReference type="Pfam" id="PF03641">
    <property type="entry name" value="Lysine_decarbox"/>
    <property type="match status" value="1"/>
</dbReference>
<dbReference type="Gene3D" id="3.40.50.450">
    <property type="match status" value="1"/>
</dbReference>
<gene>
    <name evidence="4" type="ORF">GCM10007924_22870</name>
</gene>
<proteinExistence type="inferred from homology"/>
<dbReference type="InterPro" id="IPR031100">
    <property type="entry name" value="LOG_fam"/>
</dbReference>
<sequence>MPADADFKEAARTLGTQLGQNGIQLVYGGGHVGLMGITADATLEAGGEVIGIIPGHLHDIEVSHENLTELHVVESMHERKQLMFERSDAFVVLPGGLGTLDETFEMITWRQLSLHDKPIILVNYKNYWQPFLSLIDSMIEAGFAEPSARDLFTVVESLEDILDALEDSPAAKIKADISKM</sequence>